<proteinExistence type="predicted"/>
<dbReference type="Proteomes" id="UP000829364">
    <property type="component" value="Chromosome 4"/>
</dbReference>
<dbReference type="KEGG" id="ptkz:JDV02_004894"/>
<accession>A0A9Q8QDB8</accession>
<feature type="domain" description="ASX DEUBAD" evidence="2">
    <location>
        <begin position="13"/>
        <end position="150"/>
    </location>
</feature>
<feature type="region of interest" description="Disordered" evidence="1">
    <location>
        <begin position="148"/>
        <end position="180"/>
    </location>
</feature>
<feature type="compositionally biased region" description="Gly residues" evidence="1">
    <location>
        <begin position="169"/>
        <end position="180"/>
    </location>
</feature>
<dbReference type="Pfam" id="PF13919">
    <property type="entry name" value="ASXH"/>
    <property type="match status" value="1"/>
</dbReference>
<evidence type="ECO:0000313" key="3">
    <source>
        <dbReference type="EMBL" id="UNI18639.1"/>
    </source>
</evidence>
<protein>
    <recommendedName>
        <fullName evidence="2">ASX DEUBAD domain-containing protein</fullName>
    </recommendedName>
</protein>
<dbReference type="EMBL" id="CP086357">
    <property type="protein sequence ID" value="UNI18639.1"/>
    <property type="molecule type" value="Genomic_DNA"/>
</dbReference>
<dbReference type="OrthoDB" id="2289918at2759"/>
<name>A0A9Q8QDB8_9HYPO</name>
<gene>
    <name evidence="3" type="ORF">JDV02_004894</name>
</gene>
<evidence type="ECO:0000313" key="4">
    <source>
        <dbReference type="Proteomes" id="UP000829364"/>
    </source>
</evidence>
<evidence type="ECO:0000256" key="1">
    <source>
        <dbReference type="SAM" id="MobiDB-lite"/>
    </source>
</evidence>
<keyword evidence="4" id="KW-1185">Reference proteome</keyword>
<dbReference type="RefSeq" id="XP_047842120.1">
    <property type="nucleotide sequence ID" value="XM_047986140.1"/>
</dbReference>
<organism evidence="3 4">
    <name type="scientific">Purpureocillium takamizusanense</name>
    <dbReference type="NCBI Taxonomy" id="2060973"/>
    <lineage>
        <taxon>Eukaryota</taxon>
        <taxon>Fungi</taxon>
        <taxon>Dikarya</taxon>
        <taxon>Ascomycota</taxon>
        <taxon>Pezizomycotina</taxon>
        <taxon>Sordariomycetes</taxon>
        <taxon>Hypocreomycetidae</taxon>
        <taxon>Hypocreales</taxon>
        <taxon>Ophiocordycipitaceae</taxon>
        <taxon>Purpureocillium</taxon>
    </lineage>
</organism>
<evidence type="ECO:0000259" key="2">
    <source>
        <dbReference type="Pfam" id="PF13919"/>
    </source>
</evidence>
<dbReference type="InterPro" id="IPR028020">
    <property type="entry name" value="ASX_DEUBAD_dom"/>
</dbReference>
<dbReference type="AlphaFoldDB" id="A0A9Q8QDB8"/>
<dbReference type="GeneID" id="72066845"/>
<reference evidence="3" key="1">
    <citation type="submission" date="2021-11" db="EMBL/GenBank/DDBJ databases">
        <title>Purpureocillium_takamizusanense_genome.</title>
        <authorList>
            <person name="Nguyen N.-H."/>
        </authorList>
    </citation>
    <scope>NUCLEOTIDE SEQUENCE</scope>
    <source>
        <strain evidence="3">PT3</strain>
    </source>
</reference>
<sequence length="180" mass="19041">MPPRLTKRAPAKAKANNTKSAKAITKLLTHPKSVLATADLYKIFTNPTARDVLTDEEWAEITALFPPAAHPVKEQAGATSKAEESGMTQLTVAALTSDMGFRHACATYTENLAEGKHEAGWLEDAWTAHAQRKAGAFDAHLAAKFEDDWGVAPPPSPSCEGSTSWTRGGSRGSGSGTVAP</sequence>